<name>A0A9X2L627_9BACT</name>
<evidence type="ECO:0000259" key="1">
    <source>
        <dbReference type="Pfam" id="PF07732"/>
    </source>
</evidence>
<dbReference type="InterPro" id="IPR011707">
    <property type="entry name" value="Cu-oxidase-like_N"/>
</dbReference>
<dbReference type="GO" id="GO:0005507">
    <property type="term" value="F:copper ion binding"/>
    <property type="evidence" value="ECO:0007669"/>
    <property type="project" value="InterPro"/>
</dbReference>
<evidence type="ECO:0000313" key="3">
    <source>
        <dbReference type="Proteomes" id="UP001139125"/>
    </source>
</evidence>
<organism evidence="2 3">
    <name type="scientific">Gracilimonas sediminicola</name>
    <dbReference type="NCBI Taxonomy" id="2952158"/>
    <lineage>
        <taxon>Bacteria</taxon>
        <taxon>Pseudomonadati</taxon>
        <taxon>Balneolota</taxon>
        <taxon>Balneolia</taxon>
        <taxon>Balneolales</taxon>
        <taxon>Balneolaceae</taxon>
        <taxon>Gracilimonas</taxon>
    </lineage>
</organism>
<dbReference type="EMBL" id="JANDBC010000005">
    <property type="protein sequence ID" value="MCP9293059.1"/>
    <property type="molecule type" value="Genomic_DNA"/>
</dbReference>
<accession>A0A9X2L627</accession>
<gene>
    <name evidence="2" type="ORF">NM125_15820</name>
</gene>
<dbReference type="Gene3D" id="2.60.40.420">
    <property type="entry name" value="Cupredoxins - blue copper proteins"/>
    <property type="match status" value="1"/>
</dbReference>
<dbReference type="SUPFAM" id="SSF49503">
    <property type="entry name" value="Cupredoxins"/>
    <property type="match status" value="1"/>
</dbReference>
<dbReference type="AlphaFoldDB" id="A0A9X2L627"/>
<dbReference type="PROSITE" id="PS51257">
    <property type="entry name" value="PROKAR_LIPOPROTEIN"/>
    <property type="match status" value="1"/>
</dbReference>
<comment type="caution">
    <text evidence="2">The sequence shown here is derived from an EMBL/GenBank/DDBJ whole genome shotgun (WGS) entry which is preliminary data.</text>
</comment>
<keyword evidence="3" id="KW-1185">Reference proteome</keyword>
<dbReference type="Pfam" id="PF07732">
    <property type="entry name" value="Cu-oxidase_3"/>
    <property type="match status" value="1"/>
</dbReference>
<proteinExistence type="predicted"/>
<reference evidence="2" key="1">
    <citation type="submission" date="2022-06" db="EMBL/GenBank/DDBJ databases">
        <title>Gracilimonas sp. CAU 1638 isolated from sea sediment.</title>
        <authorList>
            <person name="Kim W."/>
        </authorList>
    </citation>
    <scope>NUCLEOTIDE SEQUENCE</scope>
    <source>
        <strain evidence="2">CAU 1638</strain>
    </source>
</reference>
<protein>
    <submittedName>
        <fullName evidence="2">Multicopper oxidase domain-containing protein</fullName>
    </submittedName>
</protein>
<evidence type="ECO:0000313" key="2">
    <source>
        <dbReference type="EMBL" id="MCP9293059.1"/>
    </source>
</evidence>
<dbReference type="InterPro" id="IPR008972">
    <property type="entry name" value="Cupredoxin"/>
</dbReference>
<feature type="domain" description="Plastocyanin-like" evidence="1">
    <location>
        <begin position="67"/>
        <end position="121"/>
    </location>
</feature>
<dbReference type="RefSeq" id="WP_255135953.1">
    <property type="nucleotide sequence ID" value="NZ_JANDBC010000005.1"/>
</dbReference>
<sequence>MKRKQFLHRVGLGTGALALSPWLTSCLTFSDDELQGSFRNRLPFPGQITDPSFNLSASSAEIEIPESLSLAAFQFNNSVPGPTIRHVKGQELNIQFTNNIGQESIIHWHGLIVPPEMDGHPKDA</sequence>
<dbReference type="Proteomes" id="UP001139125">
    <property type="component" value="Unassembled WGS sequence"/>
</dbReference>
<feature type="non-terminal residue" evidence="2">
    <location>
        <position position="124"/>
    </location>
</feature>